<organism evidence="1 2">
    <name type="scientific">Pistacia integerrima</name>
    <dbReference type="NCBI Taxonomy" id="434235"/>
    <lineage>
        <taxon>Eukaryota</taxon>
        <taxon>Viridiplantae</taxon>
        <taxon>Streptophyta</taxon>
        <taxon>Embryophyta</taxon>
        <taxon>Tracheophyta</taxon>
        <taxon>Spermatophyta</taxon>
        <taxon>Magnoliopsida</taxon>
        <taxon>eudicotyledons</taxon>
        <taxon>Gunneridae</taxon>
        <taxon>Pentapetalae</taxon>
        <taxon>rosids</taxon>
        <taxon>malvids</taxon>
        <taxon>Sapindales</taxon>
        <taxon>Anacardiaceae</taxon>
        <taxon>Pistacia</taxon>
    </lineage>
</organism>
<reference evidence="2" key="1">
    <citation type="journal article" date="2023" name="G3 (Bethesda)">
        <title>Genome assembly and association tests identify interacting loci associated with vigor, precocity, and sex in interspecific pistachio rootstocks.</title>
        <authorList>
            <person name="Palmer W."/>
            <person name="Jacygrad E."/>
            <person name="Sagayaradj S."/>
            <person name="Cavanaugh K."/>
            <person name="Han R."/>
            <person name="Bertier L."/>
            <person name="Beede B."/>
            <person name="Kafkas S."/>
            <person name="Golino D."/>
            <person name="Preece J."/>
            <person name="Michelmore R."/>
        </authorList>
    </citation>
    <scope>NUCLEOTIDE SEQUENCE [LARGE SCALE GENOMIC DNA]</scope>
</reference>
<comment type="caution">
    <text evidence="1">The sequence shown here is derived from an EMBL/GenBank/DDBJ whole genome shotgun (WGS) entry which is preliminary data.</text>
</comment>
<name>A0ACC0YRX2_9ROSI</name>
<dbReference type="Proteomes" id="UP001163603">
    <property type="component" value="Chromosome 5"/>
</dbReference>
<dbReference type="EMBL" id="CM047740">
    <property type="protein sequence ID" value="KAJ0041166.1"/>
    <property type="molecule type" value="Genomic_DNA"/>
</dbReference>
<sequence>MVFKNKLFSSEKSSDFDGSDSPRSLGSNSPIQSILGNNWENCKNSLERNRCLKISSPRSISLCFSTSSQSAKLVIITNNRPHFRKSEIEYYAMLAKVGVHHYNGSKFLNLLIAFYSYANVKEGLDFFKEATSRIGYGEKIKTTIDVVFEEFDPVPIESASLAQVHVAHTHDGKKLLKFYSLLFLPKSSFSMLSKVQVSRQIMHKYRTRMFLNCFLCQNYFLNIQVQYTHMTDTAVANHATVELIVNTLYKFFPSFDYRLLIVACRSRTICALTSSLPSCNRRRRLYLEGFGFRWLLDEMRESLPKVNYLLVANTVAILVRMNCATNFGYWKTTGKDRPIHYNS</sequence>
<keyword evidence="2" id="KW-1185">Reference proteome</keyword>
<proteinExistence type="predicted"/>
<evidence type="ECO:0000313" key="1">
    <source>
        <dbReference type="EMBL" id="KAJ0041166.1"/>
    </source>
</evidence>
<evidence type="ECO:0000313" key="2">
    <source>
        <dbReference type="Proteomes" id="UP001163603"/>
    </source>
</evidence>
<gene>
    <name evidence="1" type="ORF">Pint_27413</name>
</gene>
<protein>
    <submittedName>
        <fullName evidence="1">Uncharacterized protein</fullName>
    </submittedName>
</protein>
<accession>A0ACC0YRX2</accession>